<accession>A0A6C0H6F5</accession>
<proteinExistence type="predicted"/>
<protein>
    <submittedName>
        <fullName evidence="1">Uncharacterized protein</fullName>
    </submittedName>
</protein>
<sequence length="75" mass="8293">MSEFDFDFELVFTSDFDQAVLDASGSPHAADPEFQQQVQGVLGSVKMILQLQPGINLMSTYLAFTGTRYKVTLTV</sequence>
<dbReference type="EMBL" id="MN739889">
    <property type="protein sequence ID" value="QHT76084.1"/>
    <property type="molecule type" value="Genomic_DNA"/>
</dbReference>
<reference evidence="1" key="1">
    <citation type="journal article" date="2020" name="Nature">
        <title>Giant virus diversity and host interactions through global metagenomics.</title>
        <authorList>
            <person name="Schulz F."/>
            <person name="Roux S."/>
            <person name="Paez-Espino D."/>
            <person name="Jungbluth S."/>
            <person name="Walsh D.A."/>
            <person name="Denef V.J."/>
            <person name="McMahon K.D."/>
            <person name="Konstantinidis K.T."/>
            <person name="Eloe-Fadrosh E.A."/>
            <person name="Kyrpides N.C."/>
            <person name="Woyke T."/>
        </authorList>
    </citation>
    <scope>NUCLEOTIDE SEQUENCE</scope>
    <source>
        <strain evidence="1">GVMAG-M-3300023179-73</strain>
    </source>
</reference>
<name>A0A6C0H6F5_9ZZZZ</name>
<evidence type="ECO:0000313" key="1">
    <source>
        <dbReference type="EMBL" id="QHT76084.1"/>
    </source>
</evidence>
<organism evidence="1">
    <name type="scientific">viral metagenome</name>
    <dbReference type="NCBI Taxonomy" id="1070528"/>
    <lineage>
        <taxon>unclassified sequences</taxon>
        <taxon>metagenomes</taxon>
        <taxon>organismal metagenomes</taxon>
    </lineage>
</organism>
<dbReference type="AlphaFoldDB" id="A0A6C0H6F5"/>